<evidence type="ECO:0000313" key="4">
    <source>
        <dbReference type="Proteomes" id="UP000184010"/>
    </source>
</evidence>
<accession>A0A1M7UZE5</accession>
<comment type="similarity">
    <text evidence="1">Belongs to the CoA-transferase III family.</text>
</comment>
<dbReference type="Gene3D" id="3.30.1540.10">
    <property type="entry name" value="formyl-coa transferase, domain 3"/>
    <property type="match status" value="1"/>
</dbReference>
<dbReference type="RefSeq" id="WP_072775296.1">
    <property type="nucleotide sequence ID" value="NZ_FRDN01000024.1"/>
</dbReference>
<keyword evidence="4" id="KW-1185">Reference proteome</keyword>
<organism evidence="3 4">
    <name type="scientific">Desulfitobacterium chlororespirans DSM 11544</name>
    <dbReference type="NCBI Taxonomy" id="1121395"/>
    <lineage>
        <taxon>Bacteria</taxon>
        <taxon>Bacillati</taxon>
        <taxon>Bacillota</taxon>
        <taxon>Clostridia</taxon>
        <taxon>Eubacteriales</taxon>
        <taxon>Desulfitobacteriaceae</taxon>
        <taxon>Desulfitobacterium</taxon>
    </lineage>
</organism>
<gene>
    <name evidence="3" type="ORF">SAMN02745215_05253</name>
</gene>
<dbReference type="Gene3D" id="3.40.50.10540">
    <property type="entry name" value="Crotonobetainyl-coa:carnitine coa-transferase, domain 1"/>
    <property type="match status" value="1"/>
</dbReference>
<evidence type="ECO:0000256" key="1">
    <source>
        <dbReference type="ARBA" id="ARBA00008383"/>
    </source>
</evidence>
<dbReference type="GO" id="GO:0016740">
    <property type="term" value="F:transferase activity"/>
    <property type="evidence" value="ECO:0007669"/>
    <property type="project" value="UniProtKB-KW"/>
</dbReference>
<reference evidence="4" key="1">
    <citation type="submission" date="2016-12" db="EMBL/GenBank/DDBJ databases">
        <authorList>
            <person name="Varghese N."/>
            <person name="Submissions S."/>
        </authorList>
    </citation>
    <scope>NUCLEOTIDE SEQUENCE [LARGE SCALE GENOMIC DNA]</scope>
    <source>
        <strain evidence="4">DSM 11544</strain>
    </source>
</reference>
<dbReference type="EMBL" id="FRDN01000024">
    <property type="protein sequence ID" value="SHN88287.1"/>
    <property type="molecule type" value="Genomic_DNA"/>
</dbReference>
<sequence length="401" mass="43998">MKSSEIPKFGPLAGVNVVCAGMATAGPFAASLMADFGGNVIFVESTLAKDSSRAAAGACWEQDRRNMRTIALNTPSPEGKEVFLKLLKDADIFIENSKGGQYAGWGLTDEVLWETNPALVIVHVSGFGQTGVPEYIKRPSWDPIGQAFGTVVAFNGTEESPMPTNPFMCDMTTALYASWGALAALFRARQTGKGESLDIAQFEVMLRGQSGEPLKAIKTGIQPKRTGQDHSFAGAYRPFKCKDGFVYIAFGGPGIMKVGLPFFGFEFGSDLFPKTIPWVQKGSEGCRLLEAKIEEYCADRTADEIDHELSALGVPVSPIMTYEAAYRNPHYQAREVFTEWERVNGEKVTGVNILPKMKNEPGQIWRGAPEYGMDNDDILEELGYTPERIKELYEKKVLAKE</sequence>
<dbReference type="STRING" id="1121395.SAMN02745215_05253"/>
<dbReference type="InterPro" id="IPR003673">
    <property type="entry name" value="CoA-Trfase_fam_III"/>
</dbReference>
<dbReference type="SUPFAM" id="SSF89796">
    <property type="entry name" value="CoA-transferase family III (CaiB/BaiF)"/>
    <property type="match status" value="1"/>
</dbReference>
<dbReference type="PANTHER" id="PTHR48228">
    <property type="entry name" value="SUCCINYL-COA--D-CITRAMALATE COA-TRANSFERASE"/>
    <property type="match status" value="1"/>
</dbReference>
<dbReference type="InterPro" id="IPR023606">
    <property type="entry name" value="CoA-Trfase_III_dom_1_sf"/>
</dbReference>
<dbReference type="InterPro" id="IPR050509">
    <property type="entry name" value="CoA-transferase_III"/>
</dbReference>
<dbReference type="AlphaFoldDB" id="A0A1M7UZE5"/>
<proteinExistence type="inferred from homology"/>
<dbReference type="Pfam" id="PF02515">
    <property type="entry name" value="CoA_transf_3"/>
    <property type="match status" value="1"/>
</dbReference>
<evidence type="ECO:0000313" key="3">
    <source>
        <dbReference type="EMBL" id="SHN88287.1"/>
    </source>
</evidence>
<keyword evidence="2 3" id="KW-0808">Transferase</keyword>
<dbReference type="Proteomes" id="UP000184010">
    <property type="component" value="Unassembled WGS sequence"/>
</dbReference>
<dbReference type="PANTHER" id="PTHR48228:SF6">
    <property type="entry name" value="L-CARNITINE COA-TRANSFERASE"/>
    <property type="match status" value="1"/>
</dbReference>
<name>A0A1M7UZE5_9FIRM</name>
<evidence type="ECO:0000256" key="2">
    <source>
        <dbReference type="ARBA" id="ARBA00022679"/>
    </source>
</evidence>
<dbReference type="InterPro" id="IPR044855">
    <property type="entry name" value="CoA-Trfase_III_dom3_sf"/>
</dbReference>
<protein>
    <submittedName>
        <fullName evidence="3">L-carnitine CoA-transferase</fullName>
    </submittedName>
</protein>